<dbReference type="Gramene" id="C.cajan_38489.t">
    <property type="protein sequence ID" value="C.cajan_38489.t.cds1"/>
    <property type="gene ID" value="C.cajan_38489"/>
</dbReference>
<evidence type="ECO:0000313" key="1">
    <source>
        <dbReference type="EMBL" id="KYP36837.1"/>
    </source>
</evidence>
<sequence>MNKSLFGIMQAKLWIIYHDLKITGDRSFTQNVIVESDSTMSIYLLNEEYNREHTCYALVNRVISVVDLDQHLDCFHIFREAN</sequence>
<reference evidence="1" key="1">
    <citation type="journal article" date="2012" name="Nat. Biotechnol.">
        <title>Draft genome sequence of pigeonpea (Cajanus cajan), an orphan legume crop of resource-poor farmers.</title>
        <authorList>
            <person name="Varshney R.K."/>
            <person name="Chen W."/>
            <person name="Li Y."/>
            <person name="Bharti A.K."/>
            <person name="Saxena R.K."/>
            <person name="Schlueter J.A."/>
            <person name="Donoghue M.T."/>
            <person name="Azam S."/>
            <person name="Fan G."/>
            <person name="Whaley A.M."/>
            <person name="Farmer A.D."/>
            <person name="Sheridan J."/>
            <person name="Iwata A."/>
            <person name="Tuteja R."/>
            <person name="Penmetsa R.V."/>
            <person name="Wu W."/>
            <person name="Upadhyaya H.D."/>
            <person name="Yang S.P."/>
            <person name="Shah T."/>
            <person name="Saxena K.B."/>
            <person name="Michael T."/>
            <person name="McCombie W.R."/>
            <person name="Yang B."/>
            <person name="Zhang G."/>
            <person name="Yang H."/>
            <person name="Wang J."/>
            <person name="Spillane C."/>
            <person name="Cook D.R."/>
            <person name="May G.D."/>
            <person name="Xu X."/>
            <person name="Jackson S.A."/>
        </authorList>
    </citation>
    <scope>NUCLEOTIDE SEQUENCE [LARGE SCALE GENOMIC DNA]</scope>
</reference>
<dbReference type="AlphaFoldDB" id="A0A151R2P1"/>
<evidence type="ECO:0008006" key="3">
    <source>
        <dbReference type="Google" id="ProtNLM"/>
    </source>
</evidence>
<accession>A0A151R2P1</accession>
<keyword evidence="2" id="KW-1185">Reference proteome</keyword>
<organism evidence="1 2">
    <name type="scientific">Cajanus cajan</name>
    <name type="common">Pigeon pea</name>
    <name type="synonym">Cajanus indicus</name>
    <dbReference type="NCBI Taxonomy" id="3821"/>
    <lineage>
        <taxon>Eukaryota</taxon>
        <taxon>Viridiplantae</taxon>
        <taxon>Streptophyta</taxon>
        <taxon>Embryophyta</taxon>
        <taxon>Tracheophyta</taxon>
        <taxon>Spermatophyta</taxon>
        <taxon>Magnoliopsida</taxon>
        <taxon>eudicotyledons</taxon>
        <taxon>Gunneridae</taxon>
        <taxon>Pentapetalae</taxon>
        <taxon>rosids</taxon>
        <taxon>fabids</taxon>
        <taxon>Fabales</taxon>
        <taxon>Fabaceae</taxon>
        <taxon>Papilionoideae</taxon>
        <taxon>50 kb inversion clade</taxon>
        <taxon>NPAAA clade</taxon>
        <taxon>indigoferoid/millettioid clade</taxon>
        <taxon>Phaseoleae</taxon>
        <taxon>Cajanus</taxon>
    </lineage>
</organism>
<proteinExistence type="predicted"/>
<gene>
    <name evidence="1" type="ORF">KK1_042000</name>
</gene>
<name>A0A151R2P1_CAJCA</name>
<dbReference type="EMBL" id="KQ484166">
    <property type="protein sequence ID" value="KYP36837.1"/>
    <property type="molecule type" value="Genomic_DNA"/>
</dbReference>
<evidence type="ECO:0000313" key="2">
    <source>
        <dbReference type="Proteomes" id="UP000075243"/>
    </source>
</evidence>
<dbReference type="Proteomes" id="UP000075243">
    <property type="component" value="Unassembled WGS sequence"/>
</dbReference>
<protein>
    <recommendedName>
        <fullName evidence="3">RNase H type-1 domain-containing protein</fullName>
    </recommendedName>
</protein>